<dbReference type="InterPro" id="IPR016181">
    <property type="entry name" value="Acyl_CoA_acyltransferase"/>
</dbReference>
<dbReference type="Proteomes" id="UP000193083">
    <property type="component" value="Unassembled WGS sequence"/>
</dbReference>
<reference evidence="5 6" key="1">
    <citation type="submission" date="2017-04" db="EMBL/GenBank/DDBJ databases">
        <authorList>
            <person name="Afonso C.L."/>
            <person name="Miller P.J."/>
            <person name="Scott M.A."/>
            <person name="Spackman E."/>
            <person name="Goraichik I."/>
            <person name="Dimitrov K.M."/>
            <person name="Suarez D.L."/>
            <person name="Swayne D.E."/>
        </authorList>
    </citation>
    <scope>NUCLEOTIDE SEQUENCE [LARGE SCALE GENOMIC DNA]</scope>
    <source>
        <strain evidence="5 6">B5P</strain>
    </source>
</reference>
<accession>A0A1X7PMR5</accession>
<evidence type="ECO:0000259" key="4">
    <source>
        <dbReference type="PROSITE" id="PS51186"/>
    </source>
</evidence>
<evidence type="ECO:0000256" key="2">
    <source>
        <dbReference type="ARBA" id="ARBA00023315"/>
    </source>
</evidence>
<dbReference type="InterPro" id="IPR036390">
    <property type="entry name" value="WH_DNA-bd_sf"/>
</dbReference>
<feature type="domain" description="HTH marR-type" evidence="3">
    <location>
        <begin position="2"/>
        <end position="137"/>
    </location>
</feature>
<dbReference type="GO" id="GO:0003700">
    <property type="term" value="F:DNA-binding transcription factor activity"/>
    <property type="evidence" value="ECO:0007669"/>
    <property type="project" value="InterPro"/>
</dbReference>
<keyword evidence="1 5" id="KW-0808">Transferase</keyword>
<dbReference type="PANTHER" id="PTHR43877">
    <property type="entry name" value="AMINOALKYLPHOSPHONATE N-ACETYLTRANSFERASE-RELATED-RELATED"/>
    <property type="match status" value="1"/>
</dbReference>
<dbReference type="SMART" id="SM00347">
    <property type="entry name" value="HTH_MARR"/>
    <property type="match status" value="1"/>
</dbReference>
<evidence type="ECO:0000259" key="3">
    <source>
        <dbReference type="PROSITE" id="PS50995"/>
    </source>
</evidence>
<dbReference type="PROSITE" id="PS50995">
    <property type="entry name" value="HTH_MARR_2"/>
    <property type="match status" value="1"/>
</dbReference>
<evidence type="ECO:0000313" key="5">
    <source>
        <dbReference type="EMBL" id="SMH52350.1"/>
    </source>
</evidence>
<dbReference type="RefSeq" id="WP_085466323.1">
    <property type="nucleotide sequence ID" value="NZ_FXBL01000004.1"/>
</dbReference>
<evidence type="ECO:0000313" key="6">
    <source>
        <dbReference type="Proteomes" id="UP000193083"/>
    </source>
</evidence>
<dbReference type="InterPro" id="IPR036388">
    <property type="entry name" value="WH-like_DNA-bd_sf"/>
</dbReference>
<dbReference type="PROSITE" id="PS51186">
    <property type="entry name" value="GNAT"/>
    <property type="match status" value="1"/>
</dbReference>
<dbReference type="Pfam" id="PF00583">
    <property type="entry name" value="Acetyltransf_1"/>
    <property type="match status" value="1"/>
</dbReference>
<dbReference type="EMBL" id="FXBL01000004">
    <property type="protein sequence ID" value="SMH52350.1"/>
    <property type="molecule type" value="Genomic_DNA"/>
</dbReference>
<dbReference type="SUPFAM" id="SSF46785">
    <property type="entry name" value="Winged helix' DNA-binding domain"/>
    <property type="match status" value="1"/>
</dbReference>
<dbReference type="InterPro" id="IPR000835">
    <property type="entry name" value="HTH_MarR-typ"/>
</dbReference>
<organism evidence="5 6">
    <name type="scientific">Mesorhizobium australicum</name>
    <dbReference type="NCBI Taxonomy" id="536018"/>
    <lineage>
        <taxon>Bacteria</taxon>
        <taxon>Pseudomonadati</taxon>
        <taxon>Pseudomonadota</taxon>
        <taxon>Alphaproteobacteria</taxon>
        <taxon>Hyphomicrobiales</taxon>
        <taxon>Phyllobacteriaceae</taxon>
        <taxon>Mesorhizobium</taxon>
    </lineage>
</organism>
<dbReference type="SUPFAM" id="SSF55729">
    <property type="entry name" value="Acyl-CoA N-acyltransferases (Nat)"/>
    <property type="match status" value="1"/>
</dbReference>
<feature type="domain" description="N-acetyltransferase" evidence="4">
    <location>
        <begin position="154"/>
        <end position="291"/>
    </location>
</feature>
<dbReference type="Gene3D" id="3.40.630.30">
    <property type="match status" value="1"/>
</dbReference>
<name>A0A1X7PMR5_9HYPH</name>
<dbReference type="InterPro" id="IPR000182">
    <property type="entry name" value="GNAT_dom"/>
</dbReference>
<dbReference type="CDD" id="cd04301">
    <property type="entry name" value="NAT_SF"/>
    <property type="match status" value="1"/>
</dbReference>
<dbReference type="GO" id="GO:0016747">
    <property type="term" value="F:acyltransferase activity, transferring groups other than amino-acyl groups"/>
    <property type="evidence" value="ECO:0007669"/>
    <property type="project" value="InterPro"/>
</dbReference>
<sequence length="294" mass="32666">MHRTQIDQVRRFNRAFTKRIGVLDETYLARGRPLGEARVLFEIGLAGRIGLQSLRERLGLDSGYLSRLIRSLETQGMVELVRDERDARARQARLTANGQVEFEAYDRLSDVAAEGFLGSLREPDRKLVVEAMAQIEHLLRAASVAVAVEPADSPDARSCLEQYYAELARRFPSGFDPLAGNNFDPAEMTPPKGWFVLARLDGEPVGCGALKALDDGIGEVKRVWTSPSARGLGVASRIMDRLEALAAGAGFELLRLDTNGTLKEAQAMYAKRGYRAIPRYNDNPYAEHWFEKAV</sequence>
<dbReference type="PANTHER" id="PTHR43877:SF2">
    <property type="entry name" value="AMINOALKYLPHOSPHONATE N-ACETYLTRANSFERASE-RELATED"/>
    <property type="match status" value="1"/>
</dbReference>
<keyword evidence="2" id="KW-0012">Acyltransferase</keyword>
<dbReference type="OrthoDB" id="273614at2"/>
<protein>
    <submittedName>
        <fullName evidence="5">Transcriptional regulator, MarR family with acetyltransferase activity</fullName>
    </submittedName>
</protein>
<dbReference type="InterPro" id="IPR050832">
    <property type="entry name" value="Bact_Acetyltransf"/>
</dbReference>
<gene>
    <name evidence="5" type="ORF">SAMN02982922_4652</name>
</gene>
<evidence type="ECO:0000256" key="1">
    <source>
        <dbReference type="ARBA" id="ARBA00022679"/>
    </source>
</evidence>
<dbReference type="Pfam" id="PF12802">
    <property type="entry name" value="MarR_2"/>
    <property type="match status" value="1"/>
</dbReference>
<keyword evidence="6" id="KW-1185">Reference proteome</keyword>
<dbReference type="Gene3D" id="1.10.10.10">
    <property type="entry name" value="Winged helix-like DNA-binding domain superfamily/Winged helix DNA-binding domain"/>
    <property type="match status" value="1"/>
</dbReference>
<dbReference type="AlphaFoldDB" id="A0A1X7PMR5"/>
<proteinExistence type="predicted"/>